<evidence type="ECO:0000313" key="3">
    <source>
        <dbReference type="Proteomes" id="UP001175226"/>
    </source>
</evidence>
<evidence type="ECO:0000313" key="2">
    <source>
        <dbReference type="EMBL" id="KAK0436130.1"/>
    </source>
</evidence>
<feature type="compositionally biased region" description="Basic residues" evidence="1">
    <location>
        <begin position="20"/>
        <end position="31"/>
    </location>
</feature>
<sequence length="211" mass="23920">MTAIFWRHGASKIISLVHQRKSKAARRKNRNNGKNMQGNDLTRHHSIKKRCGGGSTIRADKIAVHHSREHTDHEGSKAGRGETTDMKHNQWGMKPRESAPSQHTIYKQCGGRSEPCHHQNQSDEKPDRRNLPLKNSVAAGVDLATITGTQATIPLHRNTPSEKWRSGRSDTHCHTKNQNNRKRLSRQGIKGSVNWNRKRYEESIASPKQVL</sequence>
<feature type="region of interest" description="Disordered" evidence="1">
    <location>
        <begin position="156"/>
        <end position="192"/>
    </location>
</feature>
<name>A0AA39MJV8_9AGAR</name>
<feature type="compositionally biased region" description="Basic and acidic residues" evidence="1">
    <location>
        <begin position="69"/>
        <end position="88"/>
    </location>
</feature>
<accession>A0AA39MJV8</accession>
<feature type="region of interest" description="Disordered" evidence="1">
    <location>
        <begin position="20"/>
        <end position="131"/>
    </location>
</feature>
<evidence type="ECO:0000256" key="1">
    <source>
        <dbReference type="SAM" id="MobiDB-lite"/>
    </source>
</evidence>
<reference evidence="2" key="1">
    <citation type="submission" date="2023-06" db="EMBL/GenBank/DDBJ databases">
        <authorList>
            <consortium name="Lawrence Berkeley National Laboratory"/>
            <person name="Ahrendt S."/>
            <person name="Sahu N."/>
            <person name="Indic B."/>
            <person name="Wong-Bajracharya J."/>
            <person name="Merenyi Z."/>
            <person name="Ke H.-M."/>
            <person name="Monk M."/>
            <person name="Kocsube S."/>
            <person name="Drula E."/>
            <person name="Lipzen A."/>
            <person name="Balint B."/>
            <person name="Henrissat B."/>
            <person name="Andreopoulos B."/>
            <person name="Martin F.M."/>
            <person name="Harder C.B."/>
            <person name="Rigling D."/>
            <person name="Ford K.L."/>
            <person name="Foster G.D."/>
            <person name="Pangilinan J."/>
            <person name="Papanicolaou A."/>
            <person name="Barry K."/>
            <person name="LaButti K."/>
            <person name="Viragh M."/>
            <person name="Koriabine M."/>
            <person name="Yan M."/>
            <person name="Riley R."/>
            <person name="Champramary S."/>
            <person name="Plett K.L."/>
            <person name="Tsai I.J."/>
            <person name="Slot J."/>
            <person name="Sipos G."/>
            <person name="Plett J."/>
            <person name="Nagy L.G."/>
            <person name="Grigoriev I.V."/>
        </authorList>
    </citation>
    <scope>NUCLEOTIDE SEQUENCE</scope>
    <source>
        <strain evidence="2">FPL87.14</strain>
    </source>
</reference>
<dbReference type="Proteomes" id="UP001175226">
    <property type="component" value="Unassembled WGS sequence"/>
</dbReference>
<feature type="compositionally biased region" description="Basic and acidic residues" evidence="1">
    <location>
        <begin position="114"/>
        <end position="130"/>
    </location>
</feature>
<gene>
    <name evidence="2" type="ORF">EV421DRAFT_1739788</name>
</gene>
<feature type="compositionally biased region" description="Basic and acidic residues" evidence="1">
    <location>
        <begin position="159"/>
        <end position="173"/>
    </location>
</feature>
<proteinExistence type="predicted"/>
<dbReference type="EMBL" id="JAUEPT010000057">
    <property type="protein sequence ID" value="KAK0436130.1"/>
    <property type="molecule type" value="Genomic_DNA"/>
</dbReference>
<keyword evidence="3" id="KW-1185">Reference proteome</keyword>
<dbReference type="AlphaFoldDB" id="A0AA39MJV8"/>
<comment type="caution">
    <text evidence="2">The sequence shown here is derived from an EMBL/GenBank/DDBJ whole genome shotgun (WGS) entry which is preliminary data.</text>
</comment>
<organism evidence="2 3">
    <name type="scientific">Armillaria borealis</name>
    <dbReference type="NCBI Taxonomy" id="47425"/>
    <lineage>
        <taxon>Eukaryota</taxon>
        <taxon>Fungi</taxon>
        <taxon>Dikarya</taxon>
        <taxon>Basidiomycota</taxon>
        <taxon>Agaricomycotina</taxon>
        <taxon>Agaricomycetes</taxon>
        <taxon>Agaricomycetidae</taxon>
        <taxon>Agaricales</taxon>
        <taxon>Marasmiineae</taxon>
        <taxon>Physalacriaceae</taxon>
        <taxon>Armillaria</taxon>
    </lineage>
</organism>
<protein>
    <submittedName>
        <fullName evidence="2">Uncharacterized protein</fullName>
    </submittedName>
</protein>